<dbReference type="EMBL" id="AP019860">
    <property type="protein sequence ID" value="BBM82795.1"/>
    <property type="molecule type" value="Genomic_DNA"/>
</dbReference>
<evidence type="ECO:0000256" key="1">
    <source>
        <dbReference type="SAM" id="MobiDB-lite"/>
    </source>
</evidence>
<sequence length="618" mass="71420">MRIFLLTFVLVITCTLFAQEDDFFPPEEDEIRSEQEGDFFPPEEEETRSEDEDDFFPDEEKEIRSEDEDNFFPDEEEEIRSEENNDDFFPDEENEKQNENEEQSNNKEQSDNGEQNDNEKQSNNESENTDTNEGYDPQETYYQEEDDYGGGAVIINEDRDVRNIMISGTLGFNYVFREDLFADAVLADQTTNLDGDFFDPRLTLRLDIMFNQNIQAVLELHNEVRVATQLNTGLLANRSGNLFITNRAEENNFIFEIERAYLNISDFLFSNTMLQIGIIPKRYALRANGDAFFLDLGESESPFNDGDPNVDEDGEDINARGFVYRWQMSDAFQLSQVFQADLEAFYFNTQENGFLRQDQSIAGINLDLDFSKTVVNEDESEALLVRFFNVIVAAIFGDNNQPIWSVGFGFDYFMSNQPDVYLIEFYGETLFQFGILDRKNLAPAFANKNQAHLAFGGYLGTRFSYEKSDWKPFVDISMWYISGDDDDPNRDKNSDLVTFEDIDSTIIVEENDYGLDVDSNYWAVKFQSGISLKPLTSEEMRLEILYAHFEAIDTTNTSRHIGEEIDVRVVWEYSSDLTFVLAAGVLFNSTFFKDVFDELGADGDQSVFMLRFETLLRF</sequence>
<dbReference type="RefSeq" id="WP_151967025.1">
    <property type="nucleotide sequence ID" value="NZ_AP019860.1"/>
</dbReference>
<organism evidence="3 4">
    <name type="scientific">Uabimicrobium amorphum</name>
    <dbReference type="NCBI Taxonomy" id="2596890"/>
    <lineage>
        <taxon>Bacteria</taxon>
        <taxon>Pseudomonadati</taxon>
        <taxon>Planctomycetota</taxon>
        <taxon>Candidatus Uabimicrobiia</taxon>
        <taxon>Candidatus Uabimicrobiales</taxon>
        <taxon>Candidatus Uabimicrobiaceae</taxon>
        <taxon>Candidatus Uabimicrobium</taxon>
    </lineage>
</organism>
<protein>
    <recommendedName>
        <fullName evidence="5">Alginate export domain-containing protein</fullName>
    </recommendedName>
</protein>
<dbReference type="AlphaFoldDB" id="A0A5S9ILJ6"/>
<feature type="region of interest" description="Disordered" evidence="1">
    <location>
        <begin position="25"/>
        <end position="148"/>
    </location>
</feature>
<accession>A0A5S9ILJ6</accession>
<keyword evidence="4" id="KW-1185">Reference proteome</keyword>
<dbReference type="Proteomes" id="UP000326354">
    <property type="component" value="Chromosome"/>
</dbReference>
<keyword evidence="2" id="KW-0732">Signal</keyword>
<evidence type="ECO:0000256" key="2">
    <source>
        <dbReference type="SAM" id="SignalP"/>
    </source>
</evidence>
<feature type="chain" id="PRO_5024808439" description="Alginate export domain-containing protein" evidence="2">
    <location>
        <begin position="19"/>
        <end position="618"/>
    </location>
</feature>
<evidence type="ECO:0008006" key="5">
    <source>
        <dbReference type="Google" id="ProtNLM"/>
    </source>
</evidence>
<feature type="compositionally biased region" description="Basic and acidic residues" evidence="1">
    <location>
        <begin position="95"/>
        <end position="110"/>
    </location>
</feature>
<feature type="compositionally biased region" description="Low complexity" evidence="1">
    <location>
        <begin position="123"/>
        <end position="132"/>
    </location>
</feature>
<feature type="compositionally biased region" description="Acidic residues" evidence="1">
    <location>
        <begin position="41"/>
        <end position="94"/>
    </location>
</feature>
<name>A0A5S9ILJ6_UABAM</name>
<feature type="signal peptide" evidence="2">
    <location>
        <begin position="1"/>
        <end position="18"/>
    </location>
</feature>
<reference evidence="3 4" key="1">
    <citation type="submission" date="2019-08" db="EMBL/GenBank/DDBJ databases">
        <title>Complete genome sequence of Candidatus Uab amorphum.</title>
        <authorList>
            <person name="Shiratori T."/>
            <person name="Suzuki S."/>
            <person name="Kakizawa Y."/>
            <person name="Ishida K."/>
        </authorList>
    </citation>
    <scope>NUCLEOTIDE SEQUENCE [LARGE SCALE GENOMIC DNA]</scope>
    <source>
        <strain evidence="3 4">SRT547</strain>
    </source>
</reference>
<gene>
    <name evidence="3" type="ORF">UABAM_01138</name>
</gene>
<evidence type="ECO:0000313" key="4">
    <source>
        <dbReference type="Proteomes" id="UP000326354"/>
    </source>
</evidence>
<proteinExistence type="predicted"/>
<dbReference type="KEGG" id="uam:UABAM_01138"/>
<evidence type="ECO:0000313" key="3">
    <source>
        <dbReference type="EMBL" id="BBM82795.1"/>
    </source>
</evidence>